<dbReference type="AlphaFoldDB" id="A0A183A4W0"/>
<gene>
    <name evidence="3" type="ORF">ECPE_LOCUS1995</name>
</gene>
<evidence type="ECO:0000256" key="1">
    <source>
        <dbReference type="SAM" id="MobiDB-lite"/>
    </source>
</evidence>
<evidence type="ECO:0000256" key="2">
    <source>
        <dbReference type="SAM" id="Phobius"/>
    </source>
</evidence>
<evidence type="ECO:0000313" key="3">
    <source>
        <dbReference type="EMBL" id="VDP52078.1"/>
    </source>
</evidence>
<reference evidence="3 4" key="2">
    <citation type="submission" date="2018-11" db="EMBL/GenBank/DDBJ databases">
        <authorList>
            <consortium name="Pathogen Informatics"/>
        </authorList>
    </citation>
    <scope>NUCLEOTIDE SEQUENCE [LARGE SCALE GENOMIC DNA]</scope>
    <source>
        <strain evidence="3 4">Egypt</strain>
    </source>
</reference>
<dbReference type="Proteomes" id="UP000272942">
    <property type="component" value="Unassembled WGS sequence"/>
</dbReference>
<feature type="compositionally biased region" description="Polar residues" evidence="1">
    <location>
        <begin position="9"/>
        <end position="23"/>
    </location>
</feature>
<organism evidence="5">
    <name type="scientific">Echinostoma caproni</name>
    <dbReference type="NCBI Taxonomy" id="27848"/>
    <lineage>
        <taxon>Eukaryota</taxon>
        <taxon>Metazoa</taxon>
        <taxon>Spiralia</taxon>
        <taxon>Lophotrochozoa</taxon>
        <taxon>Platyhelminthes</taxon>
        <taxon>Trematoda</taxon>
        <taxon>Digenea</taxon>
        <taxon>Plagiorchiida</taxon>
        <taxon>Echinostomata</taxon>
        <taxon>Echinostomatoidea</taxon>
        <taxon>Echinostomatidae</taxon>
        <taxon>Echinostoma</taxon>
    </lineage>
</organism>
<evidence type="ECO:0000313" key="5">
    <source>
        <dbReference type="WBParaSite" id="ECPE_0000199501-mRNA-1"/>
    </source>
</evidence>
<keyword evidence="2" id="KW-1133">Transmembrane helix</keyword>
<protein>
    <submittedName>
        <fullName evidence="5">Transmembrane protein</fullName>
    </submittedName>
</protein>
<evidence type="ECO:0000313" key="4">
    <source>
        <dbReference type="Proteomes" id="UP000272942"/>
    </source>
</evidence>
<keyword evidence="4" id="KW-1185">Reference proteome</keyword>
<feature type="transmembrane region" description="Helical" evidence="2">
    <location>
        <begin position="212"/>
        <end position="235"/>
    </location>
</feature>
<accession>A0A183A4W0</accession>
<dbReference type="WBParaSite" id="ECPE_0000199501-mRNA-1">
    <property type="protein sequence ID" value="ECPE_0000199501-mRNA-1"/>
    <property type="gene ID" value="ECPE_0000199501"/>
</dbReference>
<feature type="compositionally biased region" description="Basic and acidic residues" evidence="1">
    <location>
        <begin position="29"/>
        <end position="57"/>
    </location>
</feature>
<dbReference type="OrthoDB" id="6271065at2759"/>
<sequence length="241" mass="27608">MCERRRSSQSHVTVTCLSRQGTSRMKAYNAEEDRSESEQKLAGDLPETREPGKHESTESDVSWSYESQEPDQTTELTRLSRLSQMNLNVGFPSSYATQLIQLTAEAAQRQEKEEIEQSWQTLKKHSKLRRKSAALLSTAARAEPLLPLSNVARNALHELQLIWIMFQYTVIVVLFSKLTWNAKLRGPVDQVPKYSAYRMPSIPGQDQMNTRLLMFVILTAFLYLPACLLHFVYVLDDIPDE</sequence>
<dbReference type="EMBL" id="UZAN01021410">
    <property type="protein sequence ID" value="VDP52078.1"/>
    <property type="molecule type" value="Genomic_DNA"/>
</dbReference>
<reference evidence="5" key="1">
    <citation type="submission" date="2016-06" db="UniProtKB">
        <authorList>
            <consortium name="WormBaseParasite"/>
        </authorList>
    </citation>
    <scope>IDENTIFICATION</scope>
</reference>
<feature type="region of interest" description="Disordered" evidence="1">
    <location>
        <begin position="1"/>
        <end position="72"/>
    </location>
</feature>
<keyword evidence="2" id="KW-0812">Transmembrane</keyword>
<name>A0A183A4W0_9TREM</name>
<feature type="compositionally biased region" description="Polar residues" evidence="1">
    <location>
        <begin position="59"/>
        <end position="72"/>
    </location>
</feature>
<proteinExistence type="predicted"/>
<keyword evidence="2" id="KW-0472">Membrane</keyword>